<dbReference type="PRINTS" id="PR00320">
    <property type="entry name" value="GPROTEINBRPT"/>
</dbReference>
<evidence type="ECO:0000256" key="6">
    <source>
        <dbReference type="PROSITE-ProRule" id="PRU00221"/>
    </source>
</evidence>
<comment type="function">
    <text evidence="5">Involved in mitochondrial fission. Acts as an adapter protein required to form mitochondrial fission complexes. Formation of these complexes is required to promote constriction and fission of the mitochondrial compartment at a late step in mitochondrial division.</text>
</comment>
<dbReference type="InterPro" id="IPR020472">
    <property type="entry name" value="WD40_PAC1"/>
</dbReference>
<dbReference type="SMART" id="SM00320">
    <property type="entry name" value="WD40"/>
    <property type="match status" value="5"/>
</dbReference>
<gene>
    <name evidence="7" type="ORF">K432DRAFT_447938</name>
</gene>
<dbReference type="EMBL" id="KV745892">
    <property type="protein sequence ID" value="OCK73207.1"/>
    <property type="molecule type" value="Genomic_DNA"/>
</dbReference>
<keyword evidence="8" id="KW-1185">Reference proteome</keyword>
<dbReference type="InterPro" id="IPR001680">
    <property type="entry name" value="WD40_rpt"/>
</dbReference>
<evidence type="ECO:0000313" key="7">
    <source>
        <dbReference type="EMBL" id="OCK73207.1"/>
    </source>
</evidence>
<feature type="non-terminal residue" evidence="7">
    <location>
        <position position="296"/>
    </location>
</feature>
<feature type="repeat" description="WD" evidence="6">
    <location>
        <begin position="107"/>
        <end position="147"/>
    </location>
</feature>
<feature type="repeat" description="WD" evidence="6">
    <location>
        <begin position="72"/>
        <end position="97"/>
    </location>
</feature>
<dbReference type="InterPro" id="IPR036322">
    <property type="entry name" value="WD40_repeat_dom_sf"/>
</dbReference>
<dbReference type="PROSITE" id="PS50082">
    <property type="entry name" value="WD_REPEATS_2"/>
    <property type="match status" value="4"/>
</dbReference>
<evidence type="ECO:0000256" key="3">
    <source>
        <dbReference type="ARBA" id="ARBA00038415"/>
    </source>
</evidence>
<reference evidence="7 8" key="1">
    <citation type="journal article" date="2016" name="Nat. Commun.">
        <title>Ectomycorrhizal ecology is imprinted in the genome of the dominant symbiotic fungus Cenococcum geophilum.</title>
        <authorList>
            <consortium name="DOE Joint Genome Institute"/>
            <person name="Peter M."/>
            <person name="Kohler A."/>
            <person name="Ohm R.A."/>
            <person name="Kuo A."/>
            <person name="Krutzmann J."/>
            <person name="Morin E."/>
            <person name="Arend M."/>
            <person name="Barry K.W."/>
            <person name="Binder M."/>
            <person name="Choi C."/>
            <person name="Clum A."/>
            <person name="Copeland A."/>
            <person name="Grisel N."/>
            <person name="Haridas S."/>
            <person name="Kipfer T."/>
            <person name="LaButti K."/>
            <person name="Lindquist E."/>
            <person name="Lipzen A."/>
            <person name="Maire R."/>
            <person name="Meier B."/>
            <person name="Mihaltcheva S."/>
            <person name="Molinier V."/>
            <person name="Murat C."/>
            <person name="Poggeler S."/>
            <person name="Quandt C.A."/>
            <person name="Sperisen C."/>
            <person name="Tritt A."/>
            <person name="Tisserant E."/>
            <person name="Crous P.W."/>
            <person name="Henrissat B."/>
            <person name="Nehls U."/>
            <person name="Egli S."/>
            <person name="Spatafora J.W."/>
            <person name="Grigoriev I.V."/>
            <person name="Martin F.M."/>
        </authorList>
    </citation>
    <scope>NUCLEOTIDE SEQUENCE [LARGE SCALE GENOMIC DNA]</scope>
    <source>
        <strain evidence="7 8">CBS 459.81</strain>
    </source>
</reference>
<keyword evidence="1 6" id="KW-0853">WD repeat</keyword>
<keyword evidence="2" id="KW-0677">Repeat</keyword>
<dbReference type="SUPFAM" id="SSF50978">
    <property type="entry name" value="WD40 repeat-like"/>
    <property type="match status" value="1"/>
</dbReference>
<dbReference type="Pfam" id="PF00400">
    <property type="entry name" value="WD40"/>
    <property type="match status" value="4"/>
</dbReference>
<accession>A0A8E2DWU1</accession>
<dbReference type="OrthoDB" id="538223at2759"/>
<evidence type="ECO:0000313" key="8">
    <source>
        <dbReference type="Proteomes" id="UP000250266"/>
    </source>
</evidence>
<evidence type="ECO:0000256" key="2">
    <source>
        <dbReference type="ARBA" id="ARBA00022737"/>
    </source>
</evidence>
<comment type="similarity">
    <text evidence="3">Belongs to the WD repeat MDV1/CAF4 family.</text>
</comment>
<feature type="repeat" description="WD" evidence="6">
    <location>
        <begin position="153"/>
        <end position="192"/>
    </location>
</feature>
<evidence type="ECO:0000256" key="5">
    <source>
        <dbReference type="ARBA" id="ARBA00043913"/>
    </source>
</evidence>
<dbReference type="Proteomes" id="UP000250266">
    <property type="component" value="Unassembled WGS sequence"/>
</dbReference>
<dbReference type="InterPro" id="IPR015943">
    <property type="entry name" value="WD40/YVTN_repeat-like_dom_sf"/>
</dbReference>
<feature type="repeat" description="WD" evidence="6">
    <location>
        <begin position="202"/>
        <end position="233"/>
    </location>
</feature>
<dbReference type="PROSITE" id="PS50294">
    <property type="entry name" value="WD_REPEATS_REGION"/>
    <property type="match status" value="1"/>
</dbReference>
<sequence length="296" mass="32539">MAPQASFLILNRSTMRKVHLAENYLVVGHSAETTVSEEFNVLDVRCQHKGFLMCEHRRRLPAGRAWDFDCCGDMMAVGNEDSKVRVWDLKTGNDEILKEDSTNCLILAGHTTQIKCVLFPDTETIISGAWDGGLIVWDVPSGIRRYTLEEPDITGELKSITSLKTRDNLLVSAKGGGTVGIWDLNSGQSIHILETNTVCLVLEFNADRSLLATGACEGVIKIWNVNSGACIATCPGHTWVPTQLSTYPENTGLLVSASADGWIRTWKWATGANVYRHFAGDYSVGNNAIRGFVFTK</sequence>
<dbReference type="AlphaFoldDB" id="A0A8E2DWU1"/>
<dbReference type="PROSITE" id="PS00678">
    <property type="entry name" value="WD_REPEATS_1"/>
    <property type="match status" value="1"/>
</dbReference>
<protein>
    <recommendedName>
        <fullName evidence="4">Mitochondrial division protein 1</fullName>
    </recommendedName>
</protein>
<dbReference type="PANTHER" id="PTHR22847">
    <property type="entry name" value="WD40 REPEAT PROTEIN"/>
    <property type="match status" value="1"/>
</dbReference>
<dbReference type="Gene3D" id="2.130.10.10">
    <property type="entry name" value="YVTN repeat-like/Quinoprotein amine dehydrogenase"/>
    <property type="match status" value="2"/>
</dbReference>
<evidence type="ECO:0000256" key="1">
    <source>
        <dbReference type="ARBA" id="ARBA00022574"/>
    </source>
</evidence>
<dbReference type="GO" id="GO:1990234">
    <property type="term" value="C:transferase complex"/>
    <property type="evidence" value="ECO:0007669"/>
    <property type="project" value="UniProtKB-ARBA"/>
</dbReference>
<evidence type="ECO:0000256" key="4">
    <source>
        <dbReference type="ARBA" id="ARBA00039789"/>
    </source>
</evidence>
<proteinExistence type="inferred from homology"/>
<organism evidence="7 8">
    <name type="scientific">Lepidopterella palustris CBS 459.81</name>
    <dbReference type="NCBI Taxonomy" id="1314670"/>
    <lineage>
        <taxon>Eukaryota</taxon>
        <taxon>Fungi</taxon>
        <taxon>Dikarya</taxon>
        <taxon>Ascomycota</taxon>
        <taxon>Pezizomycotina</taxon>
        <taxon>Dothideomycetes</taxon>
        <taxon>Pleosporomycetidae</taxon>
        <taxon>Mytilinidiales</taxon>
        <taxon>Argynnaceae</taxon>
        <taxon>Lepidopterella</taxon>
    </lineage>
</organism>
<name>A0A8E2DWU1_9PEZI</name>
<dbReference type="InterPro" id="IPR019775">
    <property type="entry name" value="WD40_repeat_CS"/>
</dbReference>
<dbReference type="PANTHER" id="PTHR22847:SF637">
    <property type="entry name" value="WD REPEAT DOMAIN 5B"/>
    <property type="match status" value="1"/>
</dbReference>